<protein>
    <recommendedName>
        <fullName evidence="3">DUF721 domain-containing protein</fullName>
    </recommendedName>
</protein>
<reference evidence="2" key="1">
    <citation type="journal article" date="2013" name="Stand. Genomic Sci.">
        <title>Complete genome sequence of Coriobacterium glomerans type strain (PW2(T)) from the midgut of Pyrrhocoris apterus L. (red soldier bug).</title>
        <authorList>
            <person name="Stackebrandt E."/>
            <person name="Zeytun A."/>
            <person name="Lapidus A."/>
            <person name="Nolan M."/>
            <person name="Lucas S."/>
            <person name="Hammon N."/>
            <person name="Deshpande S."/>
            <person name="Cheng J.F."/>
            <person name="Tapia R."/>
            <person name="Goodwin L.A."/>
            <person name="Pitluck S."/>
            <person name="Liolios K."/>
            <person name="Pagani I."/>
            <person name="Ivanova N."/>
            <person name="Mavromatis K."/>
            <person name="Mikhailova N."/>
            <person name="Huntemann M."/>
            <person name="Pati A."/>
            <person name="Chen A."/>
            <person name="Palaniappan K."/>
            <person name="Chang Y.J."/>
            <person name="Land M."/>
            <person name="Hauser L."/>
            <person name="Rohde M."/>
            <person name="Pukall R."/>
            <person name="Goker M."/>
            <person name="Detter J.C."/>
            <person name="Woyke T."/>
            <person name="Bristow J."/>
            <person name="Eisen J.A."/>
            <person name="Markowitz V."/>
            <person name="Hugenholtz P."/>
            <person name="Kyrpides N.C."/>
            <person name="Klenk H.P."/>
        </authorList>
    </citation>
    <scope>NUCLEOTIDE SEQUENCE</scope>
    <source>
        <strain evidence="2">ATCC 49209 / DSM 20642 / JCM 10262 / PW2</strain>
    </source>
</reference>
<accession>F2N6T7</accession>
<organism evidence="1 2">
    <name type="scientific">Coriobacterium glomerans (strain ATCC 49209 / DSM 20642 / JCM 10262 / PW2)</name>
    <dbReference type="NCBI Taxonomy" id="700015"/>
    <lineage>
        <taxon>Bacteria</taxon>
        <taxon>Bacillati</taxon>
        <taxon>Actinomycetota</taxon>
        <taxon>Coriobacteriia</taxon>
        <taxon>Coriobacteriales</taxon>
        <taxon>Coriobacteriaceae</taxon>
        <taxon>Coriobacterium</taxon>
    </lineage>
</organism>
<name>F2N6T7_CORGP</name>
<dbReference type="STRING" id="700015.Corgl_0005"/>
<dbReference type="HOGENOM" id="CLU_1308362_0_0_11"/>
<dbReference type="RefSeq" id="WP_013707879.1">
    <property type="nucleotide sequence ID" value="NC_015389.1"/>
</dbReference>
<evidence type="ECO:0008006" key="3">
    <source>
        <dbReference type="Google" id="ProtNLM"/>
    </source>
</evidence>
<sequence>MSGKSEGRGSEPADLRALIERERERILRASSPQRREQMRRAERDRSIYAAWNSVCGGTREGRHVTGLRYLPESNELLVYLDEACWTQEFTMLREIVRGRMARAGAPLDGFVFKTSRSGYARPARPRSLGVVARQPVRPPSAPLCAEQLEQIESDVSSIEDEKLKEALKKAMIASFEWKKGIESSK</sequence>
<dbReference type="eggNOG" id="ENOG5031TMR">
    <property type="taxonomic scope" value="Bacteria"/>
</dbReference>
<keyword evidence="2" id="KW-1185">Reference proteome</keyword>
<gene>
    <name evidence="1" type="ordered locus">Corgl_0005</name>
</gene>
<proteinExistence type="predicted"/>
<dbReference type="EMBL" id="CP002628">
    <property type="protein sequence ID" value="AEB06136.1"/>
    <property type="molecule type" value="Genomic_DNA"/>
</dbReference>
<dbReference type="AlphaFoldDB" id="F2N6T7"/>
<dbReference type="Proteomes" id="UP000006851">
    <property type="component" value="Chromosome"/>
</dbReference>
<evidence type="ECO:0000313" key="1">
    <source>
        <dbReference type="EMBL" id="AEB06136.1"/>
    </source>
</evidence>
<evidence type="ECO:0000313" key="2">
    <source>
        <dbReference type="Proteomes" id="UP000006851"/>
    </source>
</evidence>
<dbReference type="KEGG" id="cgo:Corgl_0005"/>
<dbReference type="OrthoDB" id="3182230at2"/>